<protein>
    <submittedName>
        <fullName evidence="1">Uncharacterized protein</fullName>
    </submittedName>
</protein>
<reference evidence="1" key="1">
    <citation type="submission" date="2019-09" db="EMBL/GenBank/DDBJ databases">
        <title>Draft genome information of white flower Hibiscus syriacus.</title>
        <authorList>
            <person name="Kim Y.-M."/>
        </authorList>
    </citation>
    <scope>NUCLEOTIDE SEQUENCE [LARGE SCALE GENOMIC DNA]</scope>
    <source>
        <strain evidence="1">YM2019G1</strain>
    </source>
</reference>
<organism evidence="1 2">
    <name type="scientific">Hibiscus syriacus</name>
    <name type="common">Rose of Sharon</name>
    <dbReference type="NCBI Taxonomy" id="106335"/>
    <lineage>
        <taxon>Eukaryota</taxon>
        <taxon>Viridiplantae</taxon>
        <taxon>Streptophyta</taxon>
        <taxon>Embryophyta</taxon>
        <taxon>Tracheophyta</taxon>
        <taxon>Spermatophyta</taxon>
        <taxon>Magnoliopsida</taxon>
        <taxon>eudicotyledons</taxon>
        <taxon>Gunneridae</taxon>
        <taxon>Pentapetalae</taxon>
        <taxon>rosids</taxon>
        <taxon>malvids</taxon>
        <taxon>Malvales</taxon>
        <taxon>Malvaceae</taxon>
        <taxon>Malvoideae</taxon>
        <taxon>Hibiscus</taxon>
    </lineage>
</organism>
<evidence type="ECO:0000313" key="2">
    <source>
        <dbReference type="Proteomes" id="UP000436088"/>
    </source>
</evidence>
<gene>
    <name evidence="1" type="ORF">F3Y22_tig00113548pilonHSYRG00042</name>
</gene>
<evidence type="ECO:0000313" key="1">
    <source>
        <dbReference type="EMBL" id="KAE8662284.1"/>
    </source>
</evidence>
<dbReference type="AlphaFoldDB" id="A0A6A2Y2M1"/>
<dbReference type="EMBL" id="VEPZ02001714">
    <property type="protein sequence ID" value="KAE8662284.1"/>
    <property type="molecule type" value="Genomic_DNA"/>
</dbReference>
<sequence>MCVRLLKCGSMIILKVLSSTLDHIRKKFRRFFGFVLRVLYDVLGWVYGSGEPTHSDGMGWVGRSGGPNVTPRIGSGYPHRSGGYKGCNEQVNADYGGNLSGVSMAPEGVPSESSRMGVTNSGRKQMKRGMKVLGKLDLNVEFRNEAEELVGGRSNAGIKEDNNEGNGFFEGLDEFFGSLPILSVVGDDKVKATE</sequence>
<comment type="caution">
    <text evidence="1">The sequence shown here is derived from an EMBL/GenBank/DDBJ whole genome shotgun (WGS) entry which is preliminary data.</text>
</comment>
<accession>A0A6A2Y2M1</accession>
<name>A0A6A2Y2M1_HIBSY</name>
<keyword evidence="2" id="KW-1185">Reference proteome</keyword>
<dbReference type="Proteomes" id="UP000436088">
    <property type="component" value="Unassembled WGS sequence"/>
</dbReference>
<proteinExistence type="predicted"/>